<keyword evidence="6" id="KW-0679">Respiratory chain</keyword>
<dbReference type="PANTHER" id="PTHR11435:SF1">
    <property type="entry name" value="NADH-UBIQUINONE OXIDOREDUCTASE CHAIN 6"/>
    <property type="match status" value="1"/>
</dbReference>
<evidence type="ECO:0000256" key="10">
    <source>
        <dbReference type="ARBA" id="ARBA00022989"/>
    </source>
</evidence>
<comment type="subcellular location">
    <subcellularLocation>
        <location evidence="1">Mitochondrion membrane</location>
        <topology evidence="1">Multi-pass membrane protein</topology>
    </subcellularLocation>
</comment>
<evidence type="ECO:0000256" key="12">
    <source>
        <dbReference type="ARBA" id="ARBA00023128"/>
    </source>
</evidence>
<organism evidence="17">
    <name type="scientific">Solemya elarraichensis</name>
    <dbReference type="NCBI Taxonomy" id="1345011"/>
    <lineage>
        <taxon>Eukaryota</taxon>
        <taxon>Metazoa</taxon>
        <taxon>Spiralia</taxon>
        <taxon>Lophotrochozoa</taxon>
        <taxon>Mollusca</taxon>
        <taxon>Bivalvia</taxon>
        <taxon>Protobranchia</taxon>
        <taxon>Solemyida</taxon>
        <taxon>Solemyoidea</taxon>
        <taxon>Solemyidae</taxon>
        <taxon>Solemya</taxon>
    </lineage>
</organism>
<keyword evidence="11" id="KW-0520">NAD</keyword>
<evidence type="ECO:0000256" key="13">
    <source>
        <dbReference type="ARBA" id="ARBA00023136"/>
    </source>
</evidence>
<dbReference type="EC" id="7.1.1.2" evidence="3"/>
<evidence type="ECO:0000256" key="5">
    <source>
        <dbReference type="ARBA" id="ARBA00022448"/>
    </source>
</evidence>
<feature type="transmembrane region" description="Helical" evidence="16">
    <location>
        <begin position="84"/>
        <end position="114"/>
    </location>
</feature>
<evidence type="ECO:0000256" key="6">
    <source>
        <dbReference type="ARBA" id="ARBA00022660"/>
    </source>
</evidence>
<dbReference type="GO" id="GO:0031966">
    <property type="term" value="C:mitochondrial membrane"/>
    <property type="evidence" value="ECO:0007669"/>
    <property type="project" value="UniProtKB-SubCell"/>
</dbReference>
<name>A0A1W5WVA1_9BIVA</name>
<dbReference type="PANTHER" id="PTHR11435">
    <property type="entry name" value="NADH UBIQUINONE OXIDOREDUCTASE SUBUNIT ND6"/>
    <property type="match status" value="1"/>
</dbReference>
<evidence type="ECO:0000256" key="2">
    <source>
        <dbReference type="ARBA" id="ARBA00005698"/>
    </source>
</evidence>
<dbReference type="EMBL" id="KY244079">
    <property type="protein sequence ID" value="ARH10754.1"/>
    <property type="molecule type" value="Genomic_DNA"/>
</dbReference>
<evidence type="ECO:0000256" key="9">
    <source>
        <dbReference type="ARBA" id="ARBA00022982"/>
    </source>
</evidence>
<evidence type="ECO:0000256" key="14">
    <source>
        <dbReference type="ARBA" id="ARBA00031019"/>
    </source>
</evidence>
<feature type="transmembrane region" description="Helical" evidence="16">
    <location>
        <begin position="52"/>
        <end position="72"/>
    </location>
</feature>
<gene>
    <name evidence="17" type="primary">ND6</name>
</gene>
<accession>A0A1W5WVA1</accession>
<evidence type="ECO:0000256" key="15">
    <source>
        <dbReference type="ARBA" id="ARBA00049551"/>
    </source>
</evidence>
<keyword evidence="12 17" id="KW-0496">Mitochondrion</keyword>
<sequence>MMVLIIFGSVVSSIAFVMPSMMQPLSLGLSIMSLSVFSCLLVGFELSTWYGYIMFLIYVGGLLVMFSYVAALTPNNYFSGISNLFLFMLSVVVFFSVYSVTWFSSGIKFVGVVAKEMLVNEGSTGSLLCSNYNFGILVFLGVILFLALIAVVKICFSQKAPLRPFG</sequence>
<keyword evidence="10 16" id="KW-1133">Transmembrane helix</keyword>
<feature type="transmembrane region" description="Helical" evidence="16">
    <location>
        <begin position="134"/>
        <end position="156"/>
    </location>
</feature>
<geneLocation type="mitochondrion" evidence="17"/>
<keyword evidence="13 16" id="KW-0472">Membrane</keyword>
<keyword evidence="8" id="KW-1278">Translocase</keyword>
<evidence type="ECO:0000256" key="8">
    <source>
        <dbReference type="ARBA" id="ARBA00022967"/>
    </source>
</evidence>
<evidence type="ECO:0000313" key="17">
    <source>
        <dbReference type="EMBL" id="ARH10754.1"/>
    </source>
</evidence>
<keyword evidence="5" id="KW-0813">Transport</keyword>
<evidence type="ECO:0000256" key="16">
    <source>
        <dbReference type="SAM" id="Phobius"/>
    </source>
</evidence>
<protein>
    <recommendedName>
        <fullName evidence="4">NADH-ubiquinone oxidoreductase chain 6</fullName>
        <ecNumber evidence="3">7.1.1.2</ecNumber>
    </recommendedName>
    <alternativeName>
        <fullName evidence="14">NADH dehydrogenase subunit 6</fullName>
    </alternativeName>
</protein>
<evidence type="ECO:0000256" key="4">
    <source>
        <dbReference type="ARBA" id="ARBA00021095"/>
    </source>
</evidence>
<keyword evidence="7 16" id="KW-0812">Transmembrane</keyword>
<dbReference type="RefSeq" id="YP_009378322.1">
    <property type="nucleotide sequence ID" value="NC_034904.1"/>
</dbReference>
<evidence type="ECO:0000256" key="7">
    <source>
        <dbReference type="ARBA" id="ARBA00022692"/>
    </source>
</evidence>
<dbReference type="GeneID" id="32956101"/>
<comment type="catalytic activity">
    <reaction evidence="15">
        <text>a ubiquinone + NADH + 5 H(+)(in) = a ubiquinol + NAD(+) + 4 H(+)(out)</text>
        <dbReference type="Rhea" id="RHEA:29091"/>
        <dbReference type="Rhea" id="RHEA-COMP:9565"/>
        <dbReference type="Rhea" id="RHEA-COMP:9566"/>
        <dbReference type="ChEBI" id="CHEBI:15378"/>
        <dbReference type="ChEBI" id="CHEBI:16389"/>
        <dbReference type="ChEBI" id="CHEBI:17976"/>
        <dbReference type="ChEBI" id="CHEBI:57540"/>
        <dbReference type="ChEBI" id="CHEBI:57945"/>
        <dbReference type="EC" id="7.1.1.2"/>
    </reaction>
</comment>
<evidence type="ECO:0000256" key="3">
    <source>
        <dbReference type="ARBA" id="ARBA00012944"/>
    </source>
</evidence>
<comment type="similarity">
    <text evidence="2">Belongs to the complex I subunit 6 family.</text>
</comment>
<proteinExistence type="inferred from homology"/>
<dbReference type="AlphaFoldDB" id="A0A1W5WVA1"/>
<dbReference type="GO" id="GO:0008137">
    <property type="term" value="F:NADH dehydrogenase (ubiquinone) activity"/>
    <property type="evidence" value="ECO:0007669"/>
    <property type="project" value="UniProtKB-EC"/>
</dbReference>
<reference evidence="17" key="1">
    <citation type="submission" date="2016-11" db="EMBL/GenBank/DDBJ databases">
        <title>Mixed transmission modes and dynamic genome evolution in an obligate animal-bacterial symbiosis.</title>
        <authorList>
            <person name="Russell S.L."/>
            <person name="Corbett-Detig R.B."/>
            <person name="Cavanaugh C.M."/>
        </authorList>
    </citation>
    <scope>NUCLEOTIDE SEQUENCE</scope>
    <source>
        <tissue evidence="17">Gill</tissue>
    </source>
</reference>
<evidence type="ECO:0000256" key="1">
    <source>
        <dbReference type="ARBA" id="ARBA00004225"/>
    </source>
</evidence>
<dbReference type="InterPro" id="IPR050269">
    <property type="entry name" value="ComplexI_Subunit6"/>
</dbReference>
<keyword evidence="9" id="KW-0249">Electron transport</keyword>
<dbReference type="CTD" id="4541"/>
<evidence type="ECO:0000256" key="11">
    <source>
        <dbReference type="ARBA" id="ARBA00023027"/>
    </source>
</evidence>